<organism evidence="1 2">
    <name type="scientific">Parasutterella excrementihominis</name>
    <dbReference type="NCBI Taxonomy" id="487175"/>
    <lineage>
        <taxon>Bacteria</taxon>
        <taxon>Pseudomonadati</taxon>
        <taxon>Pseudomonadota</taxon>
        <taxon>Betaproteobacteria</taxon>
        <taxon>Burkholderiales</taxon>
        <taxon>Sutterellaceae</taxon>
        <taxon>Parasutterella</taxon>
    </lineage>
</organism>
<evidence type="ECO:0000313" key="2">
    <source>
        <dbReference type="Proteomes" id="UP000462362"/>
    </source>
</evidence>
<protein>
    <submittedName>
        <fullName evidence="1">Helix-turn-helix domain-containing protein</fullName>
    </submittedName>
</protein>
<gene>
    <name evidence="1" type="ORF">GMD42_13530</name>
</gene>
<sequence>MENKAKIDPKRFGILKAYQKGETIPDITAKFRHISRATIYRWIKEFKKGRVCRKTRKPTEEKKACYKTAMDLYGQGLSIAEIQREIKLVSSTTIRRWIMSSDTNSKDLSNDNEVLTSLQEEDSEKNDVLYDGMTPEELLTRYRQLLEQNRRQKVQLTLAETMIDVAEEEFGIAIRKKSGAK</sequence>
<dbReference type="Proteomes" id="UP000462362">
    <property type="component" value="Unassembled WGS sequence"/>
</dbReference>
<comment type="caution">
    <text evidence="1">The sequence shown here is derived from an EMBL/GenBank/DDBJ whole genome shotgun (WGS) entry which is preliminary data.</text>
</comment>
<dbReference type="RefSeq" id="WP_149879783.1">
    <property type="nucleotide sequence ID" value="NZ_DBFCAE010000042.1"/>
</dbReference>
<dbReference type="Pfam" id="PF13384">
    <property type="entry name" value="HTH_23"/>
    <property type="match status" value="1"/>
</dbReference>
<dbReference type="AlphaFoldDB" id="A0A6I3S9C0"/>
<proteinExistence type="predicted"/>
<name>A0A6I3S9C0_9BURK</name>
<evidence type="ECO:0000313" key="1">
    <source>
        <dbReference type="EMBL" id="MTU44575.1"/>
    </source>
</evidence>
<dbReference type="EMBL" id="WNCL01000122">
    <property type="protein sequence ID" value="MTU44575.1"/>
    <property type="molecule type" value="Genomic_DNA"/>
</dbReference>
<accession>A0A6I3S9C0</accession>
<reference evidence="1 2" key="1">
    <citation type="journal article" date="2019" name="Nat. Med.">
        <title>A library of human gut bacterial isolates paired with longitudinal multiomics data enables mechanistic microbiome research.</title>
        <authorList>
            <person name="Poyet M."/>
            <person name="Groussin M."/>
            <person name="Gibbons S.M."/>
            <person name="Avila-Pacheco J."/>
            <person name="Jiang X."/>
            <person name="Kearney S.M."/>
            <person name="Perrotta A.R."/>
            <person name="Berdy B."/>
            <person name="Zhao S."/>
            <person name="Lieberman T.D."/>
            <person name="Swanson P.K."/>
            <person name="Smith M."/>
            <person name="Roesemann S."/>
            <person name="Alexander J.E."/>
            <person name="Rich S.A."/>
            <person name="Livny J."/>
            <person name="Vlamakis H."/>
            <person name="Clish C."/>
            <person name="Bullock K."/>
            <person name="Deik A."/>
            <person name="Scott J."/>
            <person name="Pierce K.A."/>
            <person name="Xavier R.J."/>
            <person name="Alm E.J."/>
        </authorList>
    </citation>
    <scope>NUCLEOTIDE SEQUENCE [LARGE SCALE GENOMIC DNA]</scope>
    <source>
        <strain evidence="1 2">BIOML-A2</strain>
    </source>
</reference>